<feature type="transmembrane region" description="Helical" evidence="1">
    <location>
        <begin position="59"/>
        <end position="78"/>
    </location>
</feature>
<keyword evidence="3" id="KW-1185">Reference proteome</keyword>
<evidence type="ECO:0000256" key="1">
    <source>
        <dbReference type="SAM" id="Phobius"/>
    </source>
</evidence>
<feature type="transmembrane region" description="Helical" evidence="1">
    <location>
        <begin position="34"/>
        <end position="53"/>
    </location>
</feature>
<comment type="caution">
    <text evidence="2">The sequence shown here is derived from an EMBL/GenBank/DDBJ whole genome shotgun (WGS) entry which is preliminary data.</text>
</comment>
<keyword evidence="1" id="KW-0812">Transmembrane</keyword>
<feature type="transmembrane region" description="Helical" evidence="1">
    <location>
        <begin position="6"/>
        <end position="25"/>
    </location>
</feature>
<gene>
    <name evidence="2" type="ORF">Cocul_01317</name>
</gene>
<dbReference type="OrthoDB" id="4427000at2"/>
<name>A0A0N8VZQ0_9CORY</name>
<dbReference type="STRING" id="1544416.Cocul_01317"/>
<dbReference type="PATRIC" id="fig|1544416.3.peg.1323"/>
<keyword evidence="1" id="KW-1133">Transmembrane helix</keyword>
<dbReference type="Proteomes" id="UP000050517">
    <property type="component" value="Unassembled WGS sequence"/>
</dbReference>
<sequence length="88" mass="9597">MFQIILWGCGAVILACLLAGLVLILRTADTLTRVVLSDLAFYSMIALYLVWSLNHQTSIAYEIALLAALVGGVLPTLSMSRMVSRGRR</sequence>
<protein>
    <submittedName>
        <fullName evidence="2">Putative monovalent cation/H+ antiporter subunit F</fullName>
    </submittedName>
</protein>
<organism evidence="2 3">
    <name type="scientific">Corynebacterium oculi</name>
    <dbReference type="NCBI Taxonomy" id="1544416"/>
    <lineage>
        <taxon>Bacteria</taxon>
        <taxon>Bacillati</taxon>
        <taxon>Actinomycetota</taxon>
        <taxon>Actinomycetes</taxon>
        <taxon>Mycobacteriales</taxon>
        <taxon>Corynebacteriaceae</taxon>
        <taxon>Corynebacterium</taxon>
    </lineage>
</organism>
<reference evidence="2 3" key="1">
    <citation type="submission" date="2015-10" db="EMBL/GenBank/DDBJ databases">
        <title>Corynebacteirum lowii and Corynebacterium oculi species nova, derived from human clinical disease and and emended description of Corynebacterium mastiditis.</title>
        <authorList>
            <person name="Bernard K."/>
            <person name="Pacheco A.L."/>
            <person name="Mcdougall C."/>
            <person name="Burtx T."/>
            <person name="Weibe D."/>
            <person name="Tyler S."/>
            <person name="Olson A.B."/>
            <person name="Cnockaert M."/>
            <person name="Eguchi H."/>
            <person name="Kuwahara T."/>
            <person name="Nakayama-Imaohji H."/>
            <person name="Boudewijins M."/>
            <person name="Van Hoecke F."/>
            <person name="Bernier A.-M."/>
            <person name="Vandamme P."/>
        </authorList>
    </citation>
    <scope>NUCLEOTIDE SEQUENCE [LARGE SCALE GENOMIC DNA]</scope>
    <source>
        <strain evidence="2 3">NML 130210</strain>
    </source>
</reference>
<accession>A0A0N8VZQ0</accession>
<dbReference type="EMBL" id="LKST01000002">
    <property type="protein sequence ID" value="KQB84514.1"/>
    <property type="molecule type" value="Genomic_DNA"/>
</dbReference>
<dbReference type="RefSeq" id="WP_055122431.1">
    <property type="nucleotide sequence ID" value="NZ_LKST01000002.1"/>
</dbReference>
<evidence type="ECO:0000313" key="3">
    <source>
        <dbReference type="Proteomes" id="UP000050517"/>
    </source>
</evidence>
<dbReference type="AlphaFoldDB" id="A0A0N8VZQ0"/>
<keyword evidence="1" id="KW-0472">Membrane</keyword>
<proteinExistence type="predicted"/>
<evidence type="ECO:0000313" key="2">
    <source>
        <dbReference type="EMBL" id="KQB84514.1"/>
    </source>
</evidence>